<evidence type="ECO:0000256" key="1">
    <source>
        <dbReference type="ARBA" id="ARBA00001913"/>
    </source>
</evidence>
<dbReference type="Gene3D" id="2.70.98.10">
    <property type="match status" value="1"/>
</dbReference>
<dbReference type="PANTHER" id="PTHR35803">
    <property type="entry name" value="GLUCAN 1,4-ALPHA-GLUCOSIDASE SUSB-RELATED"/>
    <property type="match status" value="1"/>
</dbReference>
<evidence type="ECO:0000259" key="5">
    <source>
        <dbReference type="Pfam" id="PF10566"/>
    </source>
</evidence>
<dbReference type="Proteomes" id="UP000192796">
    <property type="component" value="Unassembled WGS sequence"/>
</dbReference>
<reference evidence="8 9" key="1">
    <citation type="submission" date="2016-03" db="EMBL/GenBank/DDBJ databases">
        <title>Niastella vici sp. nov., isolated from farmland soil.</title>
        <authorList>
            <person name="Chen L."/>
            <person name="Wang D."/>
            <person name="Yang S."/>
            <person name="Wang G."/>
        </authorList>
    </citation>
    <scope>NUCLEOTIDE SEQUENCE [LARGE SCALE GENOMIC DNA]</scope>
    <source>
        <strain evidence="8 9">DJ57</strain>
    </source>
</reference>
<dbReference type="RefSeq" id="WP_081155704.1">
    <property type="nucleotide sequence ID" value="NZ_LVYD01000113.1"/>
</dbReference>
<dbReference type="Pfam" id="PF14508">
    <property type="entry name" value="GH97_N"/>
    <property type="match status" value="1"/>
</dbReference>
<evidence type="ECO:0000256" key="2">
    <source>
        <dbReference type="ARBA" id="ARBA00011245"/>
    </source>
</evidence>
<dbReference type="InterPro" id="IPR029483">
    <property type="entry name" value="GH97_C"/>
</dbReference>
<dbReference type="AlphaFoldDB" id="A0A1V9FHE1"/>
<keyword evidence="9" id="KW-1185">Reference proteome</keyword>
<dbReference type="InterPro" id="IPR014718">
    <property type="entry name" value="GH-type_carb-bd"/>
</dbReference>
<comment type="cofactor">
    <cofactor evidence="1">
        <name>Ca(2+)</name>
        <dbReference type="ChEBI" id="CHEBI:29108"/>
    </cofactor>
</comment>
<sequence>MKTQLSFFTFSFLLSFAANLEAQPVSVFAKLASPDGKLKVEFLNGKKGTVYYNFMADDHILLQPSLLGVNNIVCPILKSKQQKLVNKVWKPLWGKRSICPDVYRELVLQFDAYSIRARLYNDGFAFRYENVRVDSEFTTFNFAGNYQAWYYNGENHNIGPEYLTEATAIRYPVMTIKISTRQYVSIHEAFLQSGEPLLLKHVAGKTIFYVASKKACAWRVIMYGRSPGDLADTHLLELLNPEPEKGSDFSWVKPGLAVWDWRINGALFNGFRYEMSLPSWKRMVDFASKNNIPYLVLDADWYGPEFSKTSDPINGGKVQGVKELIRYAKERGVGIWLYLNDVGGSHYPLEETIKQYGEWGAVGVKYGFMQGSLGEKNPKTQNITKLCALYKLLVDYHDNPVHPYGQMRTYPNAVTREFCQAQLDARRVFQPKTFVTSVFVNMVAGPLDMNNGIMDMEQKGRVDNAMPVPSTIVAEAARTLITFSGITILPDIPEYYEMHPELLKFICSETMPWQESKTLSGEIGEYIVMARKSAQGKWLIAAVTNEQERELIIPLSVMEKGNYKATIIQDSEDASYLKNKDHYTVKMQIVNNKDQIKVKLAPGGGACMLLEKINAK</sequence>
<gene>
    <name evidence="8" type="ORF">A3860_09245</name>
</gene>
<dbReference type="Pfam" id="PF10566">
    <property type="entry name" value="Glyco_hydro_97"/>
    <property type="match status" value="1"/>
</dbReference>
<comment type="caution">
    <text evidence="8">The sequence shown here is derived from an EMBL/GenBank/DDBJ whole genome shotgun (WGS) entry which is preliminary data.</text>
</comment>
<dbReference type="GO" id="GO:0030246">
    <property type="term" value="F:carbohydrate binding"/>
    <property type="evidence" value="ECO:0007669"/>
    <property type="project" value="InterPro"/>
</dbReference>
<dbReference type="SUPFAM" id="SSF51445">
    <property type="entry name" value="(Trans)glycosidases"/>
    <property type="match status" value="1"/>
</dbReference>
<feature type="chain" id="PRO_5013184300" description="Alpha-glucosidase" evidence="4">
    <location>
        <begin position="18"/>
        <end position="616"/>
    </location>
</feature>
<proteinExistence type="predicted"/>
<dbReference type="STRING" id="1703345.A3860_09245"/>
<evidence type="ECO:0000256" key="4">
    <source>
        <dbReference type="SAM" id="SignalP"/>
    </source>
</evidence>
<accession>A0A1V9FHE1</accession>
<dbReference type="InterPro" id="IPR017853">
    <property type="entry name" value="GH"/>
</dbReference>
<feature type="signal peptide" evidence="4">
    <location>
        <begin position="1"/>
        <end position="17"/>
    </location>
</feature>
<dbReference type="InterPro" id="IPR019563">
    <property type="entry name" value="GH97_catalytic"/>
</dbReference>
<dbReference type="EMBL" id="LVYD01000113">
    <property type="protein sequence ID" value="OQP57799.1"/>
    <property type="molecule type" value="Genomic_DNA"/>
</dbReference>
<dbReference type="Pfam" id="PF14509">
    <property type="entry name" value="GH97_C"/>
    <property type="match status" value="1"/>
</dbReference>
<organism evidence="8 9">
    <name type="scientific">Niastella vici</name>
    <dbReference type="NCBI Taxonomy" id="1703345"/>
    <lineage>
        <taxon>Bacteria</taxon>
        <taxon>Pseudomonadati</taxon>
        <taxon>Bacteroidota</taxon>
        <taxon>Chitinophagia</taxon>
        <taxon>Chitinophagales</taxon>
        <taxon>Chitinophagaceae</taxon>
        <taxon>Niastella</taxon>
    </lineage>
</organism>
<dbReference type="InterPro" id="IPR013785">
    <property type="entry name" value="Aldolase_TIM"/>
</dbReference>
<name>A0A1V9FHE1_9BACT</name>
<evidence type="ECO:0008006" key="10">
    <source>
        <dbReference type="Google" id="ProtNLM"/>
    </source>
</evidence>
<protein>
    <recommendedName>
        <fullName evidence="10">Alpha-glucosidase</fullName>
    </recommendedName>
</protein>
<evidence type="ECO:0000313" key="9">
    <source>
        <dbReference type="Proteomes" id="UP000192796"/>
    </source>
</evidence>
<dbReference type="Gene3D" id="3.20.20.70">
    <property type="entry name" value="Aldolase class I"/>
    <property type="match status" value="1"/>
</dbReference>
<keyword evidence="4" id="KW-0732">Signal</keyword>
<evidence type="ECO:0000256" key="3">
    <source>
        <dbReference type="ARBA" id="ARBA00022837"/>
    </source>
</evidence>
<feature type="domain" description="Glycosyl-hydrolase 97 C-terminal oligomerisation" evidence="7">
    <location>
        <begin position="513"/>
        <end position="610"/>
    </location>
</feature>
<dbReference type="InterPro" id="IPR029486">
    <property type="entry name" value="GH97_N"/>
</dbReference>
<feature type="domain" description="Glycosyl-hydrolase 97 N-terminal" evidence="6">
    <location>
        <begin position="31"/>
        <end position="240"/>
    </location>
</feature>
<dbReference type="OrthoDB" id="57532at2"/>
<keyword evidence="3" id="KW-0106">Calcium</keyword>
<evidence type="ECO:0000259" key="6">
    <source>
        <dbReference type="Pfam" id="PF14508"/>
    </source>
</evidence>
<evidence type="ECO:0000313" key="8">
    <source>
        <dbReference type="EMBL" id="OQP57799.1"/>
    </source>
</evidence>
<comment type="subunit">
    <text evidence="2">Monomer.</text>
</comment>
<evidence type="ECO:0000259" key="7">
    <source>
        <dbReference type="Pfam" id="PF14509"/>
    </source>
</evidence>
<feature type="domain" description="Glycosyl-hydrolase 97 catalytic" evidence="5">
    <location>
        <begin position="269"/>
        <end position="417"/>
    </location>
</feature>
<dbReference type="InterPro" id="IPR052720">
    <property type="entry name" value="Glycosyl_hydrolase_97"/>
</dbReference>